<comment type="similarity">
    <text evidence="6">Belongs to the NusA family.</text>
</comment>
<dbReference type="Proteomes" id="UP000199161">
    <property type="component" value="Unassembled WGS sequence"/>
</dbReference>
<dbReference type="InterPro" id="IPR030842">
    <property type="entry name" value="TF_NusA_bacterial"/>
</dbReference>
<sequence>MGVTLDDDARQYLAAFEDETGVDGRDCIVTGGDDFDLERGRTRGYGGSSAGGSDPDPDPDLEKRLLIVVATGRMGEAIGPNGRTIRRFEDRVGMPVRLVEGADDPETFVANALAPAAVYNVTISENQDTVAYVEVAQEDRGVAIGSHGRTIEAARRLADRHFGIDDVQLL</sequence>
<dbReference type="NCBIfam" id="TIGR01952">
    <property type="entry name" value="nusA_arch"/>
    <property type="match status" value="1"/>
</dbReference>
<dbReference type="PANTHER" id="PTHR22648">
    <property type="entry name" value="TRANSCRIPTION TERMINATION FACTOR NUSA"/>
    <property type="match status" value="1"/>
</dbReference>
<dbReference type="GO" id="GO:0005829">
    <property type="term" value="C:cytosol"/>
    <property type="evidence" value="ECO:0007669"/>
    <property type="project" value="TreeGrafter"/>
</dbReference>
<dbReference type="InterPro" id="IPR010212">
    <property type="entry name" value="NusA_arc"/>
</dbReference>
<dbReference type="AlphaFoldDB" id="A0A1I1D091"/>
<proteinExistence type="inferred from homology"/>
<name>A0A1I1D091_NATHA</name>
<dbReference type="RefSeq" id="WP_089784447.1">
    <property type="nucleotide sequence ID" value="NZ_FOKW01000001.1"/>
</dbReference>
<evidence type="ECO:0000313" key="11">
    <source>
        <dbReference type="Proteomes" id="UP000199161"/>
    </source>
</evidence>
<evidence type="ECO:0000256" key="5">
    <source>
        <dbReference type="ARBA" id="ARBA00023163"/>
    </source>
</evidence>
<organism evidence="10 11">
    <name type="scientific">Natronobacterium haloterrestre</name>
    <name type="common">Halobiforma haloterrestris</name>
    <dbReference type="NCBI Taxonomy" id="148448"/>
    <lineage>
        <taxon>Archaea</taxon>
        <taxon>Methanobacteriati</taxon>
        <taxon>Methanobacteriota</taxon>
        <taxon>Stenosarchaea group</taxon>
        <taxon>Halobacteria</taxon>
        <taxon>Halobacteriales</taxon>
        <taxon>Natrialbaceae</taxon>
        <taxon>Natronobacterium</taxon>
    </lineage>
</organism>
<comment type="subcellular location">
    <subcellularLocation>
        <location evidence="6">Cytoplasm</location>
    </subcellularLocation>
</comment>
<gene>
    <name evidence="6" type="primary">nusA</name>
    <name evidence="10" type="ORF">SAMN05444422_101119</name>
</gene>
<feature type="domain" description="NusA-like second KH" evidence="9">
    <location>
        <begin position="105"/>
        <end position="166"/>
    </location>
</feature>
<keyword evidence="2 6" id="KW-0963">Cytoplasm</keyword>
<dbReference type="EMBL" id="FOKW01000001">
    <property type="protein sequence ID" value="SFB68187.1"/>
    <property type="molecule type" value="Genomic_DNA"/>
</dbReference>
<dbReference type="PANTHER" id="PTHR22648:SF0">
    <property type="entry name" value="TRANSCRIPTION TERMINATION_ANTITERMINATION PROTEIN NUSA"/>
    <property type="match status" value="1"/>
</dbReference>
<dbReference type="HAMAP" id="MF_00945_A">
    <property type="entry name" value="NusA_A"/>
    <property type="match status" value="1"/>
</dbReference>
<evidence type="ECO:0000313" key="10">
    <source>
        <dbReference type="EMBL" id="SFB68187.1"/>
    </source>
</evidence>
<evidence type="ECO:0000256" key="6">
    <source>
        <dbReference type="HAMAP-Rule" id="MF_00945"/>
    </source>
</evidence>
<evidence type="ECO:0000259" key="9">
    <source>
        <dbReference type="Pfam" id="PF26594"/>
    </source>
</evidence>
<comment type="function">
    <text evidence="6">Participates in transcription termination.</text>
</comment>
<dbReference type="GO" id="GO:0003723">
    <property type="term" value="F:RNA binding"/>
    <property type="evidence" value="ECO:0007669"/>
    <property type="project" value="UniProtKB-UniRule"/>
</dbReference>
<keyword evidence="11" id="KW-1185">Reference proteome</keyword>
<evidence type="ECO:0000256" key="8">
    <source>
        <dbReference type="SAM" id="MobiDB-lite"/>
    </source>
</evidence>
<evidence type="ECO:0000256" key="4">
    <source>
        <dbReference type="ARBA" id="ARBA00023015"/>
    </source>
</evidence>
<dbReference type="GO" id="GO:0031564">
    <property type="term" value="P:transcription antitermination"/>
    <property type="evidence" value="ECO:0007669"/>
    <property type="project" value="InterPro"/>
</dbReference>
<keyword evidence="5 6" id="KW-0804">Transcription</keyword>
<dbReference type="InterPro" id="IPR058582">
    <property type="entry name" value="KH_NusA_2nd"/>
</dbReference>
<dbReference type="InterPro" id="IPR015946">
    <property type="entry name" value="KH_dom-like_a/b"/>
</dbReference>
<keyword evidence="3 7" id="KW-0694">RNA-binding</keyword>
<dbReference type="SUPFAM" id="SSF54814">
    <property type="entry name" value="Prokaryotic type KH domain (KH-domain type II)"/>
    <property type="match status" value="2"/>
</dbReference>
<reference evidence="11" key="1">
    <citation type="submission" date="2016-10" db="EMBL/GenBank/DDBJ databases">
        <authorList>
            <person name="Varghese N."/>
            <person name="Submissions S."/>
        </authorList>
    </citation>
    <scope>NUCLEOTIDE SEQUENCE [LARGE SCALE GENOMIC DNA]</scope>
    <source>
        <strain evidence="11">DSM 13078</strain>
    </source>
</reference>
<dbReference type="Pfam" id="PF26594">
    <property type="entry name" value="KH_NusA_2nd"/>
    <property type="match status" value="1"/>
</dbReference>
<protein>
    <recommendedName>
        <fullName evidence="6">Probable transcription termination protein NusA</fullName>
    </recommendedName>
</protein>
<dbReference type="OrthoDB" id="4116at2157"/>
<dbReference type="CDD" id="cd22531">
    <property type="entry name" value="KH-II_NusA_arch_rpt2"/>
    <property type="match status" value="1"/>
</dbReference>
<dbReference type="PROSITE" id="PS50084">
    <property type="entry name" value="KH_TYPE_1"/>
    <property type="match status" value="1"/>
</dbReference>
<dbReference type="Gene3D" id="3.30.300.20">
    <property type="match status" value="2"/>
</dbReference>
<keyword evidence="1 6" id="KW-0806">Transcription termination</keyword>
<dbReference type="InterPro" id="IPR009019">
    <property type="entry name" value="KH_sf_prok-type"/>
</dbReference>
<evidence type="ECO:0000256" key="7">
    <source>
        <dbReference type="PROSITE-ProRule" id="PRU00117"/>
    </source>
</evidence>
<keyword evidence="4 6" id="KW-0805">Transcription regulation</keyword>
<feature type="region of interest" description="Disordered" evidence="8">
    <location>
        <begin position="38"/>
        <end position="60"/>
    </location>
</feature>
<accession>A0A1I1D091</accession>
<evidence type="ECO:0000256" key="1">
    <source>
        <dbReference type="ARBA" id="ARBA00022472"/>
    </source>
</evidence>
<dbReference type="GO" id="GO:0006353">
    <property type="term" value="P:DNA-templated transcription termination"/>
    <property type="evidence" value="ECO:0007669"/>
    <property type="project" value="UniProtKB-UniRule"/>
</dbReference>
<evidence type="ECO:0000256" key="3">
    <source>
        <dbReference type="ARBA" id="ARBA00022884"/>
    </source>
</evidence>
<evidence type="ECO:0000256" key="2">
    <source>
        <dbReference type="ARBA" id="ARBA00022490"/>
    </source>
</evidence>